<feature type="region of interest" description="Disordered" evidence="3">
    <location>
        <begin position="1326"/>
        <end position="1372"/>
    </location>
</feature>
<dbReference type="Gene3D" id="1.25.40.10">
    <property type="entry name" value="Tetratricopeptide repeat domain"/>
    <property type="match status" value="2"/>
</dbReference>
<sequence>MGTEEGDISIATQASFSESNEAPELSAMPESPNNDSGHESTTSTPELPSTPQEERSMTPDKTQVRPSGSSEGTFRIKLVLPNKEAFDIQINGNEMIQEIHQILLERESTCYRTCFRLQFDGLPLDLFTEIRNIPNFHSGDVLQVVEMPYTIREARLHIRHLRELLRSLDTSDAINGTDGNSLSYLPTMMQLTDPKRLRQEAEKKKSAAYNPPEYLLPGSKEPRPMTAYFDVQKDPIVALRSLSLSAFNPPPGPRKMKGDILYLVVETVEGTKFHITCCTKGFYVNSSKDGRFDPRPSNYHNEIYHSLVDLLSLLSNGFKKAYAAILRRRNDKHLFERLPTPYPVHSWMVPYYNHHTEDYIRAEDATQPHKLGIEDAVPVLGQLRDWNEELQTTRELPRNTEAEAIIRERAMFKVHSDFVAAAVKGAMAVVDGNACPINPADDPRTHMFLWNNIFFSLGFDVKDHYKDVGGDPAAHAAANNDLLAIRAYHNLDTSKLYTLGMVIVDYKGYRVTAQSIIPGILEKDQEQSVVYGSIDFGKTVVGSAEYEELLQKPSEQLRILPHEVYTGKEDGQIVKLYSSFETKGIIGNDSRHYILDLLRTFPPDVNFLEGAEVTEICQRNGFPRKFPHKLVSLRHELIELFLEKRHATFMHAAWTMIHRLRAENISDKEEREKILKILSTAALMDEEKRNELNNAEQIVSKVKQAIKGDVENTELKVLKEATKLDSITDEGAEITRDVAMALLSPEMSQEMLSDASRAVGSISEDVFDVRFNPDCYCTTVKHAETENLKEQRQLVASAAEFLLVYQIPQFIQDCLAHAVLPIDGQGLISALHARGINVRYLGKLVTSLRDIPQLDYVFTITMTELLCRSARHVYRKFIRSSQVENLGAAAAHFLNCLVGYHGAQTFPQPSSEKLENGITETSAPAPVGQTQRKSKNKRKNRNISGQTETKQPEEWTTMTIRSLWKDLTEDSDSHYGYRIEADHCDAFMEISGAQRIAIVRRFCMMNGIQLILKDYNLDSKTKLPFSEDDIHNMYPVVKHMNPHAKDAQNLFLSGQTKVHQGILRMGYDLISESLGLMNNIYGAVHPDMVQCMRLLGRLAYVFSDTSEALNQQHKATLISERCNGLDHTQTIMEYIHMAHFMFANLAIAASLKLLYRARFLLLTVYGENHPIMGQIDANIGVILYTVQDYDSCLKFLNNALRLTLAYNNQICLKTALIYNILAHTYSCRGDFRMAIQMQKETSSIYAKAFGEDNEKTKEASNYLRYLTQEAVSYQKRVNEASRTGSNVGASCLGQVLPYQVQQPTMQTIIETLNMINGIVFIHVKPSNSSSPPPQAGASSEKLAIDEKSSQTTDCKTETITEEQPKLQDEGLD</sequence>
<reference evidence="6" key="1">
    <citation type="submission" date="2022-11" db="UniProtKB">
        <authorList>
            <consortium name="WormBaseParasite"/>
        </authorList>
    </citation>
    <scope>IDENTIFICATION</scope>
</reference>
<dbReference type="Pfam" id="PF15044">
    <property type="entry name" value="CLU_N"/>
    <property type="match status" value="1"/>
</dbReference>
<keyword evidence="5" id="KW-1185">Reference proteome</keyword>
<comment type="function">
    <text evidence="2">mRNA-binding protein involved in proper cytoplasmic distribution of mitochondria.</text>
</comment>
<dbReference type="GO" id="GO:0048312">
    <property type="term" value="P:intracellular distribution of mitochondria"/>
    <property type="evidence" value="ECO:0007669"/>
    <property type="project" value="TreeGrafter"/>
</dbReference>
<dbReference type="Proteomes" id="UP000887540">
    <property type="component" value="Unplaced"/>
</dbReference>
<feature type="compositionally biased region" description="Basic residues" evidence="3">
    <location>
        <begin position="932"/>
        <end position="941"/>
    </location>
</feature>
<dbReference type="CDD" id="cd15466">
    <property type="entry name" value="CLU-central"/>
    <property type="match status" value="1"/>
</dbReference>
<dbReference type="InterPro" id="IPR033646">
    <property type="entry name" value="CLU-central"/>
</dbReference>
<dbReference type="Gene3D" id="3.30.2280.10">
    <property type="entry name" value="Hypothetical protein (hspc210)"/>
    <property type="match status" value="1"/>
</dbReference>
<dbReference type="InterPro" id="IPR023231">
    <property type="entry name" value="GSKIP_dom_sf"/>
</dbReference>
<keyword evidence="2" id="KW-0694">RNA-binding</keyword>
<evidence type="ECO:0000313" key="5">
    <source>
        <dbReference type="Proteomes" id="UP000887540"/>
    </source>
</evidence>
<dbReference type="PROSITE" id="PS51823">
    <property type="entry name" value="CLU"/>
    <property type="match status" value="1"/>
</dbReference>
<dbReference type="GO" id="GO:0005737">
    <property type="term" value="C:cytoplasm"/>
    <property type="evidence" value="ECO:0007669"/>
    <property type="project" value="UniProtKB-SubCell"/>
</dbReference>
<dbReference type="Pfam" id="PF12807">
    <property type="entry name" value="eIF3_p135"/>
    <property type="match status" value="1"/>
</dbReference>
<dbReference type="GO" id="GO:0007005">
    <property type="term" value="P:mitochondrion organization"/>
    <property type="evidence" value="ECO:0007669"/>
    <property type="project" value="UniProtKB-UniRule"/>
</dbReference>
<name>A0A914DWA9_9BILA</name>
<dbReference type="Pfam" id="PF13374">
    <property type="entry name" value="TPR_10"/>
    <property type="match status" value="1"/>
</dbReference>
<dbReference type="SUPFAM" id="SSF103107">
    <property type="entry name" value="Hypothetical protein c14orf129, hspc210"/>
    <property type="match status" value="1"/>
</dbReference>
<feature type="compositionally biased region" description="Polar residues" evidence="3">
    <location>
        <begin position="943"/>
        <end position="952"/>
    </location>
</feature>
<comment type="similarity">
    <text evidence="2">Belongs to the CLU family.</text>
</comment>
<dbReference type="Pfam" id="PF13236">
    <property type="entry name" value="CLU"/>
    <property type="match status" value="1"/>
</dbReference>
<dbReference type="PANTHER" id="PTHR12601">
    <property type="entry name" value="EUKARYOTIC TRANSLATION INITIATION FACTOR 3 SUBUNIT EIF-3"/>
    <property type="match status" value="1"/>
</dbReference>
<accession>A0A914DWA9</accession>
<dbReference type="Pfam" id="PF05303">
    <property type="entry name" value="GSKIP_dom"/>
    <property type="match status" value="1"/>
</dbReference>
<keyword evidence="1 2" id="KW-0963">Cytoplasm</keyword>
<evidence type="ECO:0000256" key="3">
    <source>
        <dbReference type="SAM" id="MobiDB-lite"/>
    </source>
</evidence>
<feature type="domain" description="Clu" evidence="4">
    <location>
        <begin position="361"/>
        <end position="608"/>
    </location>
</feature>
<feature type="compositionally biased region" description="Basic and acidic residues" evidence="3">
    <location>
        <begin position="1342"/>
        <end position="1372"/>
    </location>
</feature>
<dbReference type="InterPro" id="IPR028275">
    <property type="entry name" value="CLU_N"/>
</dbReference>
<evidence type="ECO:0000313" key="6">
    <source>
        <dbReference type="WBParaSite" id="ACRNAN_scaffold449.g29639.t1"/>
    </source>
</evidence>
<comment type="subcellular location">
    <subcellularLocation>
        <location evidence="2">Cytoplasm</location>
    </subcellularLocation>
</comment>
<dbReference type="FunFam" id="3.30.2280.10:FF:000002">
    <property type="entry name" value="Clustered mitochondria protein homolog"/>
    <property type="match status" value="1"/>
</dbReference>
<dbReference type="GO" id="GO:0003729">
    <property type="term" value="F:mRNA binding"/>
    <property type="evidence" value="ECO:0007669"/>
    <property type="project" value="TreeGrafter"/>
</dbReference>
<feature type="region of interest" description="Disordered" evidence="3">
    <location>
        <begin position="1"/>
        <end position="70"/>
    </location>
</feature>
<dbReference type="PANTHER" id="PTHR12601:SF6">
    <property type="entry name" value="CLUSTERED MITOCHONDRIA PROTEIN HOMOLOG"/>
    <property type="match status" value="1"/>
</dbReference>
<evidence type="ECO:0000259" key="4">
    <source>
        <dbReference type="PROSITE" id="PS51823"/>
    </source>
</evidence>
<dbReference type="InterPro" id="IPR025697">
    <property type="entry name" value="CLU_dom"/>
</dbReference>
<dbReference type="WBParaSite" id="ACRNAN_scaffold449.g29639.t1">
    <property type="protein sequence ID" value="ACRNAN_scaffold449.g29639.t1"/>
    <property type="gene ID" value="ACRNAN_scaffold449.g29639"/>
</dbReference>
<protein>
    <recommendedName>
        <fullName evidence="2">Clustered mitochondria protein homolog</fullName>
    </recommendedName>
</protein>
<evidence type="ECO:0000256" key="1">
    <source>
        <dbReference type="ARBA" id="ARBA00022490"/>
    </source>
</evidence>
<organism evidence="5 6">
    <name type="scientific">Acrobeloides nanus</name>
    <dbReference type="NCBI Taxonomy" id="290746"/>
    <lineage>
        <taxon>Eukaryota</taxon>
        <taxon>Metazoa</taxon>
        <taxon>Ecdysozoa</taxon>
        <taxon>Nematoda</taxon>
        <taxon>Chromadorea</taxon>
        <taxon>Rhabditida</taxon>
        <taxon>Tylenchina</taxon>
        <taxon>Cephalobomorpha</taxon>
        <taxon>Cephaloboidea</taxon>
        <taxon>Cephalobidae</taxon>
        <taxon>Acrobeloides</taxon>
    </lineage>
</organism>
<feature type="region of interest" description="Disordered" evidence="3">
    <location>
        <begin position="909"/>
        <end position="952"/>
    </location>
</feature>
<dbReference type="InterPro" id="IPR007967">
    <property type="entry name" value="GSKIP_dom"/>
</dbReference>
<dbReference type="HAMAP" id="MF_03013">
    <property type="entry name" value="CLU"/>
    <property type="match status" value="1"/>
</dbReference>
<dbReference type="InterPro" id="IPR011990">
    <property type="entry name" value="TPR-like_helical_dom_sf"/>
</dbReference>
<feature type="compositionally biased region" description="Polar residues" evidence="3">
    <location>
        <begin position="59"/>
        <end position="70"/>
    </location>
</feature>
<feature type="compositionally biased region" description="Low complexity" evidence="3">
    <location>
        <begin position="39"/>
        <end position="51"/>
    </location>
</feature>
<evidence type="ECO:0000256" key="2">
    <source>
        <dbReference type="HAMAP-Rule" id="MF_03013"/>
    </source>
</evidence>
<proteinExistence type="inferred from homology"/>
<feature type="compositionally biased region" description="Polar residues" evidence="3">
    <location>
        <begin position="10"/>
        <end position="20"/>
    </location>
</feature>
<dbReference type="SUPFAM" id="SSF48452">
    <property type="entry name" value="TPR-like"/>
    <property type="match status" value="1"/>
</dbReference>
<dbReference type="InterPro" id="IPR027523">
    <property type="entry name" value="CLU_prot"/>
</dbReference>